<dbReference type="KEGG" id="alim:106522793"/>
<dbReference type="SUPFAM" id="SSF51905">
    <property type="entry name" value="FAD/NAD(P)-binding domain"/>
    <property type="match status" value="1"/>
</dbReference>
<sequence>MQKYFEVTGGSDLLTKAFLQVLQNVCISLNSRVKFFIQPSKGVTLCYKKDQHLFHKDADVVLVTTTGKAALFMDFNPPLSIQKMEALRAFHYDTSTKITLIFRQRFWEKDGIRGGKSIRERPTCFIYYPSHSFPGNYTISVILASYTWFDDSLLFLGASDEELKELHLRDLSKIHGMVINSLCPCVLVKKWSLDTYSLGAFALFTPYQHLEYAQELFRPEVRIHFAGEHTAFPHAWIEMAMKSAIRAAVNINNEIYLSDTKEKMSSKLT</sequence>
<dbReference type="PANTHER" id="PTHR10742">
    <property type="entry name" value="FLAVIN MONOAMINE OXIDASE"/>
    <property type="match status" value="1"/>
</dbReference>
<dbReference type="InterPro" id="IPR036188">
    <property type="entry name" value="FAD/NAD-bd_sf"/>
</dbReference>
<keyword evidence="3" id="KW-0274">FAD</keyword>
<evidence type="ECO:0000256" key="1">
    <source>
        <dbReference type="ARBA" id="ARBA00001974"/>
    </source>
</evidence>
<dbReference type="GO" id="GO:0001716">
    <property type="term" value="F:L-amino-acid oxidase activity"/>
    <property type="evidence" value="ECO:0007669"/>
    <property type="project" value="TreeGrafter"/>
</dbReference>
<dbReference type="Gene3D" id="1.10.10.1620">
    <property type="match status" value="1"/>
</dbReference>
<evidence type="ECO:0000313" key="5">
    <source>
        <dbReference type="Proteomes" id="UP000192220"/>
    </source>
</evidence>
<organism evidence="5 6">
    <name type="scientific">Austrofundulus limnaeus</name>
    <name type="common">Annual killifish</name>
    <dbReference type="NCBI Taxonomy" id="52670"/>
    <lineage>
        <taxon>Eukaryota</taxon>
        <taxon>Metazoa</taxon>
        <taxon>Chordata</taxon>
        <taxon>Craniata</taxon>
        <taxon>Vertebrata</taxon>
        <taxon>Euteleostomi</taxon>
        <taxon>Actinopterygii</taxon>
        <taxon>Neopterygii</taxon>
        <taxon>Teleostei</taxon>
        <taxon>Neoteleostei</taxon>
        <taxon>Acanthomorphata</taxon>
        <taxon>Ovalentaria</taxon>
        <taxon>Atherinomorphae</taxon>
        <taxon>Cyprinodontiformes</taxon>
        <taxon>Rivulidae</taxon>
        <taxon>Austrofundulus</taxon>
    </lineage>
</organism>
<dbReference type="Proteomes" id="UP000192220">
    <property type="component" value="Unplaced"/>
</dbReference>
<dbReference type="Pfam" id="PF01593">
    <property type="entry name" value="Amino_oxidase"/>
    <property type="match status" value="1"/>
</dbReference>
<evidence type="ECO:0000256" key="3">
    <source>
        <dbReference type="ARBA" id="ARBA00022827"/>
    </source>
</evidence>
<dbReference type="OrthoDB" id="5046242at2759"/>
<dbReference type="InParanoid" id="A0A2I4BUJ5"/>
<dbReference type="PANTHER" id="PTHR10742:SF342">
    <property type="entry name" value="AMINE OXIDASE"/>
    <property type="match status" value="1"/>
</dbReference>
<dbReference type="GO" id="GO:0009063">
    <property type="term" value="P:amino acid catabolic process"/>
    <property type="evidence" value="ECO:0007669"/>
    <property type="project" value="TreeGrafter"/>
</dbReference>
<dbReference type="Gene3D" id="3.50.50.60">
    <property type="entry name" value="FAD/NAD(P)-binding domain"/>
    <property type="match status" value="1"/>
</dbReference>
<dbReference type="SUPFAM" id="SSF54373">
    <property type="entry name" value="FAD-linked reductases, C-terminal domain"/>
    <property type="match status" value="1"/>
</dbReference>
<name>A0A2I4BUJ5_AUSLI</name>
<gene>
    <name evidence="6" type="primary">LOC106522793</name>
</gene>
<keyword evidence="2" id="KW-0285">Flavoprotein</keyword>
<feature type="domain" description="Amine oxidase" evidence="4">
    <location>
        <begin position="8"/>
        <end position="251"/>
    </location>
</feature>
<evidence type="ECO:0000313" key="6">
    <source>
        <dbReference type="RefSeq" id="XP_013871421.1"/>
    </source>
</evidence>
<accession>A0A2I4BUJ5</accession>
<reference evidence="6" key="1">
    <citation type="submission" date="2025-08" db="UniProtKB">
        <authorList>
            <consortium name="RefSeq"/>
        </authorList>
    </citation>
    <scope>IDENTIFICATION</scope>
    <source>
        <strain evidence="6">Quisiro</strain>
        <tissue evidence="6">Liver</tissue>
    </source>
</reference>
<protein>
    <submittedName>
        <fullName evidence="6">L-amino-acid oxidase-like</fullName>
    </submittedName>
</protein>
<evidence type="ECO:0000259" key="4">
    <source>
        <dbReference type="Pfam" id="PF01593"/>
    </source>
</evidence>
<dbReference type="GeneID" id="106522793"/>
<proteinExistence type="predicted"/>
<keyword evidence="5" id="KW-1185">Reference proteome</keyword>
<comment type="cofactor">
    <cofactor evidence="1">
        <name>FAD</name>
        <dbReference type="ChEBI" id="CHEBI:57692"/>
    </cofactor>
</comment>
<dbReference type="Gene3D" id="3.30.70.2100">
    <property type="match status" value="1"/>
</dbReference>
<dbReference type="FunFam" id="1.10.10.1620:FF:000001">
    <property type="entry name" value="Amine oxidase"/>
    <property type="match status" value="1"/>
</dbReference>
<dbReference type="FunFam" id="3.50.50.60:FF:000242">
    <property type="entry name" value="Amine oxidase"/>
    <property type="match status" value="1"/>
</dbReference>
<dbReference type="STRING" id="52670.A0A2I4BUJ5"/>
<dbReference type="AlphaFoldDB" id="A0A2I4BUJ5"/>
<dbReference type="InterPro" id="IPR002937">
    <property type="entry name" value="Amino_oxidase"/>
</dbReference>
<dbReference type="InterPro" id="IPR050281">
    <property type="entry name" value="Flavin_monoamine_oxidase"/>
</dbReference>
<dbReference type="RefSeq" id="XP_013871421.1">
    <property type="nucleotide sequence ID" value="XM_014015967.1"/>
</dbReference>
<evidence type="ECO:0000256" key="2">
    <source>
        <dbReference type="ARBA" id="ARBA00022630"/>
    </source>
</evidence>